<sequence length="105" mass="10731">MTEVAGAIGRASANANLPSPQYTRNGLESMPGSLIDNDRAHRRGARTCACKVAQPQPDATTTNGPRKDSVVRGNGAHGGIRASGLGSANARLTDLALGWVAAHGN</sequence>
<evidence type="ECO:0000256" key="1">
    <source>
        <dbReference type="SAM" id="MobiDB-lite"/>
    </source>
</evidence>
<dbReference type="GeneID" id="19145044"/>
<reference evidence="2 3" key="1">
    <citation type="journal article" date="2013" name="PLoS Genet.">
        <title>Comparative genome structure, secondary metabolite, and effector coding capacity across Cochliobolus pathogens.</title>
        <authorList>
            <person name="Condon B.J."/>
            <person name="Leng Y."/>
            <person name="Wu D."/>
            <person name="Bushley K.E."/>
            <person name="Ohm R.A."/>
            <person name="Otillar R."/>
            <person name="Martin J."/>
            <person name="Schackwitz W."/>
            <person name="Grimwood J."/>
            <person name="MohdZainudin N."/>
            <person name="Xue C."/>
            <person name="Wang R."/>
            <person name="Manning V.A."/>
            <person name="Dhillon B."/>
            <person name="Tu Z.J."/>
            <person name="Steffenson B.J."/>
            <person name="Salamov A."/>
            <person name="Sun H."/>
            <person name="Lowry S."/>
            <person name="LaButti K."/>
            <person name="Han J."/>
            <person name="Copeland A."/>
            <person name="Lindquist E."/>
            <person name="Barry K."/>
            <person name="Schmutz J."/>
            <person name="Baker S.E."/>
            <person name="Ciuffetti L.M."/>
            <person name="Grigoriev I.V."/>
            <person name="Zhong S."/>
            <person name="Turgeon B.G."/>
        </authorList>
    </citation>
    <scope>NUCLEOTIDE SEQUENCE [LARGE SCALE GENOMIC DNA]</scope>
    <source>
        <strain evidence="2 3">26-R-13</strain>
    </source>
</reference>
<dbReference type="HOGENOM" id="CLU_2236129_0_0_1"/>
<gene>
    <name evidence="2" type="ORF">COCCADRAFT_21719</name>
</gene>
<dbReference type="KEGG" id="bze:COCCADRAFT_21719"/>
<name>W6Z5M2_COCC2</name>
<feature type="region of interest" description="Disordered" evidence="1">
    <location>
        <begin position="1"/>
        <end position="76"/>
    </location>
</feature>
<dbReference type="EMBL" id="KI964539">
    <property type="protein sequence ID" value="EUC38981.1"/>
    <property type="molecule type" value="Genomic_DNA"/>
</dbReference>
<dbReference type="AlphaFoldDB" id="W6Z5M2"/>
<protein>
    <submittedName>
        <fullName evidence="2">Uncharacterized protein</fullName>
    </submittedName>
</protein>
<feature type="compositionally biased region" description="Polar residues" evidence="1">
    <location>
        <begin position="13"/>
        <end position="26"/>
    </location>
</feature>
<keyword evidence="3" id="KW-1185">Reference proteome</keyword>
<evidence type="ECO:0000313" key="2">
    <source>
        <dbReference type="EMBL" id="EUC38981.1"/>
    </source>
</evidence>
<evidence type="ECO:0000313" key="3">
    <source>
        <dbReference type="Proteomes" id="UP000053841"/>
    </source>
</evidence>
<proteinExistence type="predicted"/>
<dbReference type="Proteomes" id="UP000053841">
    <property type="component" value="Unassembled WGS sequence"/>
</dbReference>
<dbReference type="RefSeq" id="XP_007706677.1">
    <property type="nucleotide sequence ID" value="XM_007708487.1"/>
</dbReference>
<organism evidence="2 3">
    <name type="scientific">Cochliobolus carbonum (strain 26-R-13)</name>
    <name type="common">Maize leaf spot fungus</name>
    <name type="synonym">Bipolaris zeicola</name>
    <dbReference type="NCBI Taxonomy" id="930089"/>
    <lineage>
        <taxon>Eukaryota</taxon>
        <taxon>Fungi</taxon>
        <taxon>Dikarya</taxon>
        <taxon>Ascomycota</taxon>
        <taxon>Pezizomycotina</taxon>
        <taxon>Dothideomycetes</taxon>
        <taxon>Pleosporomycetidae</taxon>
        <taxon>Pleosporales</taxon>
        <taxon>Pleosporineae</taxon>
        <taxon>Pleosporaceae</taxon>
        <taxon>Bipolaris</taxon>
    </lineage>
</organism>
<accession>W6Z5M2</accession>